<reference evidence="2 3" key="1">
    <citation type="submission" date="2016-10" db="EMBL/GenBank/DDBJ databases">
        <authorList>
            <person name="de Groot N.N."/>
        </authorList>
    </citation>
    <scope>NUCLEOTIDE SEQUENCE [LARGE SCALE GENOMIC DNA]</scope>
    <source>
        <strain evidence="2 3">DSM 21668</strain>
    </source>
</reference>
<sequence length="352" mass="39394">MSYSSLFVPFEYKNLVLRNRLVMAPMTRAQSPDGVPTPQVADYYERRAAAEVGLILTEGTVINRPASKNQKDIPNFYGEAALGAWKQVVDQVTAQNGAIAPQIWHVGNSPYGWTPPVPFESPDTMSLEDIHQTIAAFADAARSAKALGFHALELHGAHGYLIDQFFWEKTNNRTDEYGGRTLKERSRFAVDVVKAVRAAVGPDMVIILRLSQWKGQDYEVKLARTPLELEDWILPLAEAGVDIFHGSQRRYWTPEFDGSDLNLAGWFKKVTGLPSITVGSVGLASDVTHAFRGEGSAHADLREVVRRLERGDFDLVAVGRQLLQDPEWVQKIREERFDDIRSFEATSLGVYY</sequence>
<feature type="domain" description="NADH:flavin oxidoreductase/NADH oxidase N-terminal" evidence="1">
    <location>
        <begin position="5"/>
        <end position="337"/>
    </location>
</feature>
<dbReference type="Proteomes" id="UP000198901">
    <property type="component" value="Unassembled WGS sequence"/>
</dbReference>
<protein>
    <submittedName>
        <fullName evidence="2">2,4-dienoyl-CoA reductase</fullName>
    </submittedName>
</protein>
<dbReference type="EMBL" id="FNGS01000012">
    <property type="protein sequence ID" value="SDN02963.1"/>
    <property type="molecule type" value="Genomic_DNA"/>
</dbReference>
<dbReference type="AlphaFoldDB" id="A0A1G9Y3A9"/>
<dbReference type="GO" id="GO:0016491">
    <property type="term" value="F:oxidoreductase activity"/>
    <property type="evidence" value="ECO:0007669"/>
    <property type="project" value="InterPro"/>
</dbReference>
<keyword evidence="3" id="KW-1185">Reference proteome</keyword>
<evidence type="ECO:0000259" key="1">
    <source>
        <dbReference type="Pfam" id="PF00724"/>
    </source>
</evidence>
<dbReference type="FunFam" id="3.20.20.70:FF:000262">
    <property type="entry name" value="NADH:flavin oxidoreductase"/>
    <property type="match status" value="1"/>
</dbReference>
<dbReference type="RefSeq" id="WP_093208707.1">
    <property type="nucleotide sequence ID" value="NZ_FNGS01000012.1"/>
</dbReference>
<dbReference type="GO" id="GO:0005829">
    <property type="term" value="C:cytosol"/>
    <property type="evidence" value="ECO:0007669"/>
    <property type="project" value="TreeGrafter"/>
</dbReference>
<evidence type="ECO:0000313" key="2">
    <source>
        <dbReference type="EMBL" id="SDN02963.1"/>
    </source>
</evidence>
<dbReference type="InterPro" id="IPR001155">
    <property type="entry name" value="OxRdtase_FMN_N"/>
</dbReference>
<dbReference type="Gene3D" id="3.20.20.70">
    <property type="entry name" value="Aldolase class I"/>
    <property type="match status" value="1"/>
</dbReference>
<dbReference type="CDD" id="cd04747">
    <property type="entry name" value="OYE_like_5_FMN"/>
    <property type="match status" value="1"/>
</dbReference>
<dbReference type="STRING" id="563176.SAMN04488090_4780"/>
<accession>A0A1G9Y3A9</accession>
<gene>
    <name evidence="2" type="ORF">SAMN04488090_4780</name>
</gene>
<dbReference type="InterPro" id="IPR045247">
    <property type="entry name" value="Oye-like"/>
</dbReference>
<dbReference type="PANTHER" id="PTHR22893">
    <property type="entry name" value="NADH OXIDOREDUCTASE-RELATED"/>
    <property type="match status" value="1"/>
</dbReference>
<dbReference type="SUPFAM" id="SSF51395">
    <property type="entry name" value="FMN-linked oxidoreductases"/>
    <property type="match status" value="1"/>
</dbReference>
<dbReference type="InterPro" id="IPR013785">
    <property type="entry name" value="Aldolase_TIM"/>
</dbReference>
<dbReference type="OrthoDB" id="9772736at2"/>
<dbReference type="GO" id="GO:0010181">
    <property type="term" value="F:FMN binding"/>
    <property type="evidence" value="ECO:0007669"/>
    <property type="project" value="InterPro"/>
</dbReference>
<name>A0A1G9Y3A9_9BACT</name>
<organism evidence="2 3">
    <name type="scientific">Siphonobacter aquaeclarae</name>
    <dbReference type="NCBI Taxonomy" id="563176"/>
    <lineage>
        <taxon>Bacteria</taxon>
        <taxon>Pseudomonadati</taxon>
        <taxon>Bacteroidota</taxon>
        <taxon>Cytophagia</taxon>
        <taxon>Cytophagales</taxon>
        <taxon>Cytophagaceae</taxon>
        <taxon>Siphonobacter</taxon>
    </lineage>
</organism>
<evidence type="ECO:0000313" key="3">
    <source>
        <dbReference type="Proteomes" id="UP000198901"/>
    </source>
</evidence>
<dbReference type="Pfam" id="PF00724">
    <property type="entry name" value="Oxidored_FMN"/>
    <property type="match status" value="1"/>
</dbReference>
<dbReference type="PANTHER" id="PTHR22893:SF55">
    <property type="entry name" value="OXIDOREDUCTASE-RELATED"/>
    <property type="match status" value="1"/>
</dbReference>
<proteinExistence type="predicted"/>